<proteinExistence type="inferred from homology"/>
<name>A0A0F5FHY1_9HYPH</name>
<comment type="similarity">
    <text evidence="2">Belongs to the UPF0410 family.</text>
</comment>
<keyword evidence="6 7" id="KW-0472">Membrane</keyword>
<evidence type="ECO:0000256" key="7">
    <source>
        <dbReference type="SAM" id="Phobius"/>
    </source>
</evidence>
<evidence type="ECO:0000256" key="5">
    <source>
        <dbReference type="ARBA" id="ARBA00022989"/>
    </source>
</evidence>
<dbReference type="GO" id="GO:0005886">
    <property type="term" value="C:plasma membrane"/>
    <property type="evidence" value="ECO:0007669"/>
    <property type="project" value="UniProtKB-SubCell"/>
</dbReference>
<keyword evidence="9" id="KW-1185">Reference proteome</keyword>
<comment type="caution">
    <text evidence="8">The sequence shown here is derived from an EMBL/GenBank/DDBJ whole genome shotgun (WGS) entry which is preliminary data.</text>
</comment>
<organism evidence="8 9">
    <name type="scientific">Devosia geojensis</name>
    <dbReference type="NCBI Taxonomy" id="443610"/>
    <lineage>
        <taxon>Bacteria</taxon>
        <taxon>Pseudomonadati</taxon>
        <taxon>Pseudomonadota</taxon>
        <taxon>Alphaproteobacteria</taxon>
        <taxon>Hyphomicrobiales</taxon>
        <taxon>Devosiaceae</taxon>
        <taxon>Devosia</taxon>
    </lineage>
</organism>
<feature type="transmembrane region" description="Helical" evidence="7">
    <location>
        <begin position="62"/>
        <end position="84"/>
    </location>
</feature>
<dbReference type="Proteomes" id="UP000033632">
    <property type="component" value="Unassembled WGS sequence"/>
</dbReference>
<evidence type="ECO:0000256" key="6">
    <source>
        <dbReference type="ARBA" id="ARBA00023136"/>
    </source>
</evidence>
<keyword evidence="3" id="KW-1003">Cell membrane</keyword>
<dbReference type="EMBL" id="JZEX01000157">
    <property type="protein sequence ID" value="KKB08504.1"/>
    <property type="molecule type" value="Genomic_DNA"/>
</dbReference>
<dbReference type="STRING" id="443610.VE25_18480"/>
<keyword evidence="4 7" id="KW-0812">Transmembrane</keyword>
<evidence type="ECO:0000256" key="3">
    <source>
        <dbReference type="ARBA" id="ARBA00022475"/>
    </source>
</evidence>
<accession>A0A0F5FHY1</accession>
<protein>
    <submittedName>
        <fullName evidence="8">Membrane protein</fullName>
    </submittedName>
</protein>
<evidence type="ECO:0000256" key="2">
    <source>
        <dbReference type="ARBA" id="ARBA00011006"/>
    </source>
</evidence>
<dbReference type="InterPro" id="IPR007341">
    <property type="entry name" value="Transgly_assoc"/>
</dbReference>
<dbReference type="AlphaFoldDB" id="A0A0F5FHY1"/>
<evidence type="ECO:0000256" key="4">
    <source>
        <dbReference type="ARBA" id="ARBA00022692"/>
    </source>
</evidence>
<keyword evidence="5 7" id="KW-1133">Transmembrane helix</keyword>
<evidence type="ECO:0000313" key="8">
    <source>
        <dbReference type="EMBL" id="KKB08504.1"/>
    </source>
</evidence>
<comment type="subcellular location">
    <subcellularLocation>
        <location evidence="1">Cell membrane</location>
        <topology evidence="1">Multi-pass membrane protein</topology>
    </subcellularLocation>
</comment>
<feature type="transmembrane region" description="Helical" evidence="7">
    <location>
        <begin position="6"/>
        <end position="28"/>
    </location>
</feature>
<sequence length="85" mass="8376">MSVGMTELLIFLGIGLVAGWIAGLLLGGGGLIRNLIVGVIGAFVGGWLLSVLGVSLPIGNALLSQIVTATIGAIVVLALARIIAG</sequence>
<evidence type="ECO:0000256" key="1">
    <source>
        <dbReference type="ARBA" id="ARBA00004651"/>
    </source>
</evidence>
<feature type="transmembrane region" description="Helical" evidence="7">
    <location>
        <begin position="35"/>
        <end position="56"/>
    </location>
</feature>
<evidence type="ECO:0000313" key="9">
    <source>
        <dbReference type="Proteomes" id="UP000033632"/>
    </source>
</evidence>
<gene>
    <name evidence="8" type="ORF">VE25_18480</name>
</gene>
<dbReference type="Pfam" id="PF04226">
    <property type="entry name" value="Transgly_assoc"/>
    <property type="match status" value="1"/>
</dbReference>
<reference evidence="8 9" key="1">
    <citation type="submission" date="2015-03" db="EMBL/GenBank/DDBJ databases">
        <authorList>
            <person name="Hassan Y.I."/>
            <person name="Lepp D."/>
            <person name="Li X.-Z."/>
            <person name="Zhou T."/>
        </authorList>
    </citation>
    <scope>NUCLEOTIDE SEQUENCE [LARGE SCALE GENOMIC DNA]</scope>
    <source>
        <strain evidence="8 9">BD-c194</strain>
    </source>
</reference>
<dbReference type="PATRIC" id="fig|443610.3.peg.2003"/>
<dbReference type="RefSeq" id="WP_046110136.1">
    <property type="nucleotide sequence ID" value="NZ_JZEX01000157.1"/>
</dbReference>